<reference evidence="1 2" key="1">
    <citation type="journal article" date="2018" name="Front. Plant Sci.">
        <title>Red Clover (Trifolium pratense) and Zigzag Clover (T. medium) - A Picture of Genomic Similarities and Differences.</title>
        <authorList>
            <person name="Dluhosova J."/>
            <person name="Istvanek J."/>
            <person name="Nedelnik J."/>
            <person name="Repkova J."/>
        </authorList>
    </citation>
    <scope>NUCLEOTIDE SEQUENCE [LARGE SCALE GENOMIC DNA]</scope>
    <source>
        <strain evidence="2">cv. 10/8</strain>
        <tissue evidence="1">Leaf</tissue>
    </source>
</reference>
<keyword evidence="2" id="KW-1185">Reference proteome</keyword>
<gene>
    <name evidence="1" type="ORF">A2U01_0009072</name>
</gene>
<dbReference type="AlphaFoldDB" id="A0A392MMK3"/>
<protein>
    <submittedName>
        <fullName evidence="1">Uncharacterized protein</fullName>
    </submittedName>
</protein>
<accession>A0A392MMK3</accession>
<dbReference type="EMBL" id="LXQA010013680">
    <property type="protein sequence ID" value="MCH88189.1"/>
    <property type="molecule type" value="Genomic_DNA"/>
</dbReference>
<organism evidence="1 2">
    <name type="scientific">Trifolium medium</name>
    <dbReference type="NCBI Taxonomy" id="97028"/>
    <lineage>
        <taxon>Eukaryota</taxon>
        <taxon>Viridiplantae</taxon>
        <taxon>Streptophyta</taxon>
        <taxon>Embryophyta</taxon>
        <taxon>Tracheophyta</taxon>
        <taxon>Spermatophyta</taxon>
        <taxon>Magnoliopsida</taxon>
        <taxon>eudicotyledons</taxon>
        <taxon>Gunneridae</taxon>
        <taxon>Pentapetalae</taxon>
        <taxon>rosids</taxon>
        <taxon>fabids</taxon>
        <taxon>Fabales</taxon>
        <taxon>Fabaceae</taxon>
        <taxon>Papilionoideae</taxon>
        <taxon>50 kb inversion clade</taxon>
        <taxon>NPAAA clade</taxon>
        <taxon>Hologalegina</taxon>
        <taxon>IRL clade</taxon>
        <taxon>Trifolieae</taxon>
        <taxon>Trifolium</taxon>
    </lineage>
</organism>
<proteinExistence type="predicted"/>
<sequence>GLSSNTVSVRLTLRFEFTTVFFNLRRSIWFALKIPNHLFDSVCSRSLFSAVCITIVFAPKGLIAKMITILATTETAMTI</sequence>
<evidence type="ECO:0000313" key="1">
    <source>
        <dbReference type="EMBL" id="MCH88189.1"/>
    </source>
</evidence>
<evidence type="ECO:0000313" key="2">
    <source>
        <dbReference type="Proteomes" id="UP000265520"/>
    </source>
</evidence>
<dbReference type="Proteomes" id="UP000265520">
    <property type="component" value="Unassembled WGS sequence"/>
</dbReference>
<name>A0A392MMK3_9FABA</name>
<comment type="caution">
    <text evidence="1">The sequence shown here is derived from an EMBL/GenBank/DDBJ whole genome shotgun (WGS) entry which is preliminary data.</text>
</comment>
<feature type="non-terminal residue" evidence="1">
    <location>
        <position position="1"/>
    </location>
</feature>